<dbReference type="AlphaFoldDB" id="A0A452XI15"/>
<reference evidence="1" key="4">
    <citation type="submission" date="2019-03" db="UniProtKB">
        <authorList>
            <consortium name="EnsemblPlants"/>
        </authorList>
    </citation>
    <scope>IDENTIFICATION</scope>
</reference>
<protein>
    <submittedName>
        <fullName evidence="1">Uncharacterized protein</fullName>
    </submittedName>
</protein>
<reference evidence="2" key="2">
    <citation type="journal article" date="2017" name="Nat. Plants">
        <title>The Aegilops tauschii genome reveals multiple impacts of transposons.</title>
        <authorList>
            <person name="Zhao G."/>
            <person name="Zou C."/>
            <person name="Li K."/>
            <person name="Wang K."/>
            <person name="Li T."/>
            <person name="Gao L."/>
            <person name="Zhang X."/>
            <person name="Wang H."/>
            <person name="Yang Z."/>
            <person name="Liu X."/>
            <person name="Jiang W."/>
            <person name="Mao L."/>
            <person name="Kong X."/>
            <person name="Jiao Y."/>
            <person name="Jia J."/>
        </authorList>
    </citation>
    <scope>NUCLEOTIDE SEQUENCE [LARGE SCALE GENOMIC DNA]</scope>
    <source>
        <strain evidence="2">cv. AL8/78</strain>
    </source>
</reference>
<dbReference type="Proteomes" id="UP000015105">
    <property type="component" value="Chromosome 1D"/>
</dbReference>
<keyword evidence="2" id="KW-1185">Reference proteome</keyword>
<organism evidence="1 2">
    <name type="scientific">Aegilops tauschii subsp. strangulata</name>
    <name type="common">Goatgrass</name>
    <dbReference type="NCBI Taxonomy" id="200361"/>
    <lineage>
        <taxon>Eukaryota</taxon>
        <taxon>Viridiplantae</taxon>
        <taxon>Streptophyta</taxon>
        <taxon>Embryophyta</taxon>
        <taxon>Tracheophyta</taxon>
        <taxon>Spermatophyta</taxon>
        <taxon>Magnoliopsida</taxon>
        <taxon>Liliopsida</taxon>
        <taxon>Poales</taxon>
        <taxon>Poaceae</taxon>
        <taxon>BOP clade</taxon>
        <taxon>Pooideae</taxon>
        <taxon>Triticodae</taxon>
        <taxon>Triticeae</taxon>
        <taxon>Triticinae</taxon>
        <taxon>Aegilops</taxon>
    </lineage>
</organism>
<reference evidence="1" key="3">
    <citation type="journal article" date="2017" name="Nature">
        <title>Genome sequence of the progenitor of the wheat D genome Aegilops tauschii.</title>
        <authorList>
            <person name="Luo M.C."/>
            <person name="Gu Y.Q."/>
            <person name="Puiu D."/>
            <person name="Wang H."/>
            <person name="Twardziok S.O."/>
            <person name="Deal K.R."/>
            <person name="Huo N."/>
            <person name="Zhu T."/>
            <person name="Wang L."/>
            <person name="Wang Y."/>
            <person name="McGuire P.E."/>
            <person name="Liu S."/>
            <person name="Long H."/>
            <person name="Ramasamy R.K."/>
            <person name="Rodriguez J.C."/>
            <person name="Van S.L."/>
            <person name="Yuan L."/>
            <person name="Wang Z."/>
            <person name="Xia Z."/>
            <person name="Xiao L."/>
            <person name="Anderson O.D."/>
            <person name="Ouyang S."/>
            <person name="Liang Y."/>
            <person name="Zimin A.V."/>
            <person name="Pertea G."/>
            <person name="Qi P."/>
            <person name="Bennetzen J.L."/>
            <person name="Dai X."/>
            <person name="Dawson M.W."/>
            <person name="Muller H.G."/>
            <person name="Kugler K."/>
            <person name="Rivarola-Duarte L."/>
            <person name="Spannagl M."/>
            <person name="Mayer K.F.X."/>
            <person name="Lu F.H."/>
            <person name="Bevan M.W."/>
            <person name="Leroy P."/>
            <person name="Li P."/>
            <person name="You F.M."/>
            <person name="Sun Q."/>
            <person name="Liu Z."/>
            <person name="Lyons E."/>
            <person name="Wicker T."/>
            <person name="Salzberg S.L."/>
            <person name="Devos K.M."/>
            <person name="Dvorak J."/>
        </authorList>
    </citation>
    <scope>NUCLEOTIDE SEQUENCE [LARGE SCALE GENOMIC DNA]</scope>
    <source>
        <strain evidence="1">cv. AL8/78</strain>
    </source>
</reference>
<evidence type="ECO:0000313" key="1">
    <source>
        <dbReference type="EnsemblPlants" id="AET1Gv20007100.5"/>
    </source>
</evidence>
<reference evidence="2" key="1">
    <citation type="journal article" date="2014" name="Science">
        <title>Ancient hybridizations among the ancestral genomes of bread wheat.</title>
        <authorList>
            <consortium name="International Wheat Genome Sequencing Consortium,"/>
            <person name="Marcussen T."/>
            <person name="Sandve S.R."/>
            <person name="Heier L."/>
            <person name="Spannagl M."/>
            <person name="Pfeifer M."/>
            <person name="Jakobsen K.S."/>
            <person name="Wulff B.B."/>
            <person name="Steuernagel B."/>
            <person name="Mayer K.F."/>
            <person name="Olsen O.A."/>
        </authorList>
    </citation>
    <scope>NUCLEOTIDE SEQUENCE [LARGE SCALE GENOMIC DNA]</scope>
    <source>
        <strain evidence="2">cv. AL8/78</strain>
    </source>
</reference>
<sequence>MVMMGVKTLGSLVGVIGDDAKDVICFKVIMLAVPLPGFDDCYLFIHSVRYVMYVKELVIIQCCLTYELVTM</sequence>
<evidence type="ECO:0000313" key="2">
    <source>
        <dbReference type="Proteomes" id="UP000015105"/>
    </source>
</evidence>
<proteinExistence type="predicted"/>
<accession>A0A452XI15</accession>
<name>A0A452XI15_AEGTS</name>
<reference evidence="1" key="5">
    <citation type="journal article" date="2021" name="G3 (Bethesda)">
        <title>Aegilops tauschii genome assembly Aet v5.0 features greater sequence contiguity and improved annotation.</title>
        <authorList>
            <person name="Wang L."/>
            <person name="Zhu T."/>
            <person name="Rodriguez J.C."/>
            <person name="Deal K.R."/>
            <person name="Dubcovsky J."/>
            <person name="McGuire P.E."/>
            <person name="Lux T."/>
            <person name="Spannagl M."/>
            <person name="Mayer K.F.X."/>
            <person name="Baldrich P."/>
            <person name="Meyers B.C."/>
            <person name="Huo N."/>
            <person name="Gu Y.Q."/>
            <person name="Zhou H."/>
            <person name="Devos K.M."/>
            <person name="Bennetzen J.L."/>
            <person name="Unver T."/>
            <person name="Budak H."/>
            <person name="Gulick P.J."/>
            <person name="Galiba G."/>
            <person name="Kalapos B."/>
            <person name="Nelson D.R."/>
            <person name="Li P."/>
            <person name="You F.M."/>
            <person name="Luo M.C."/>
            <person name="Dvorak J."/>
        </authorList>
    </citation>
    <scope>NUCLEOTIDE SEQUENCE [LARGE SCALE GENOMIC DNA]</scope>
    <source>
        <strain evidence="1">cv. AL8/78</strain>
    </source>
</reference>
<dbReference type="Gramene" id="AET1Gv20007100.5">
    <property type="protein sequence ID" value="AET1Gv20007100.5"/>
    <property type="gene ID" value="AET1Gv20007100"/>
</dbReference>
<dbReference type="EnsemblPlants" id="AET1Gv20007100.5">
    <property type="protein sequence ID" value="AET1Gv20007100.5"/>
    <property type="gene ID" value="AET1Gv20007100"/>
</dbReference>